<sequence>MSECTTLPSSLQYRQRSPRYSSLRSPRAQTSAIRSKSIGYIHRIIPQLYIIFDRVLRMQMNFQSWAERYIKPATRQDASPRLCDVTNRVANPLRNFNWIQVDDNPLPEYNSEFSFNAHGKQTVCWVPSVVGKEFEVYYKDDLREITTAAAVAVDGKDCGSKILFSKQLRPDGKSVTVKRGITISDSSIRPFVFSKCDSVGVDDEILAGQSRIVGQIVVHIYESRVSKRLKERKSVVLPSRQVHEQEKSLVVHCTQLGGEVSRTSRRPLSTTLLRRLVSFVFKYRPLATKDVVDLTLDDEDKSGDVLDRSSPLRKNSPCEAVKRRPKLQENIKPVFMQDVHFNQRMFKEDEIDSQIFKLEEQLAELRAIRLNRAKLMEEGSNQNLSKNLKSTGGHTFPKSSPEPVQKKVKLENVLP</sequence>
<dbReference type="Pfam" id="PF25534">
    <property type="entry name" value="DUF7918"/>
    <property type="match status" value="1"/>
</dbReference>
<organism evidence="4 5">
    <name type="scientific">Gymnopilus junonius</name>
    <name type="common">Spectacular rustgill mushroom</name>
    <name type="synonym">Gymnopilus spectabilis subsp. junonius</name>
    <dbReference type="NCBI Taxonomy" id="109634"/>
    <lineage>
        <taxon>Eukaryota</taxon>
        <taxon>Fungi</taxon>
        <taxon>Dikarya</taxon>
        <taxon>Basidiomycota</taxon>
        <taxon>Agaricomycotina</taxon>
        <taxon>Agaricomycetes</taxon>
        <taxon>Agaricomycetidae</taxon>
        <taxon>Agaricales</taxon>
        <taxon>Agaricineae</taxon>
        <taxon>Hymenogastraceae</taxon>
        <taxon>Gymnopilus</taxon>
    </lineage>
</organism>
<dbReference type="EMBL" id="JADNYJ010000006">
    <property type="protein sequence ID" value="KAF8910512.1"/>
    <property type="molecule type" value="Genomic_DNA"/>
</dbReference>
<evidence type="ECO:0000313" key="4">
    <source>
        <dbReference type="EMBL" id="KAF8910512.1"/>
    </source>
</evidence>
<keyword evidence="5" id="KW-1185">Reference proteome</keyword>
<dbReference type="Proteomes" id="UP000724874">
    <property type="component" value="Unassembled WGS sequence"/>
</dbReference>
<evidence type="ECO:0000313" key="5">
    <source>
        <dbReference type="Proteomes" id="UP000724874"/>
    </source>
</evidence>
<protein>
    <recommendedName>
        <fullName evidence="3">DUF7918 domain-containing protein</fullName>
    </recommendedName>
</protein>
<accession>A0A9P5NY16</accession>
<feature type="coiled-coil region" evidence="1">
    <location>
        <begin position="348"/>
        <end position="378"/>
    </location>
</feature>
<feature type="region of interest" description="Disordered" evidence="2">
    <location>
        <begin position="381"/>
        <end position="415"/>
    </location>
</feature>
<comment type="caution">
    <text evidence="4">The sequence shown here is derived from an EMBL/GenBank/DDBJ whole genome shotgun (WGS) entry which is preliminary data.</text>
</comment>
<reference evidence="4" key="1">
    <citation type="submission" date="2020-11" db="EMBL/GenBank/DDBJ databases">
        <authorList>
            <consortium name="DOE Joint Genome Institute"/>
            <person name="Ahrendt S."/>
            <person name="Riley R."/>
            <person name="Andreopoulos W."/>
            <person name="LaButti K."/>
            <person name="Pangilinan J."/>
            <person name="Ruiz-duenas F.J."/>
            <person name="Barrasa J.M."/>
            <person name="Sanchez-Garcia M."/>
            <person name="Camarero S."/>
            <person name="Miyauchi S."/>
            <person name="Serrano A."/>
            <person name="Linde D."/>
            <person name="Babiker R."/>
            <person name="Drula E."/>
            <person name="Ayuso-Fernandez I."/>
            <person name="Pacheco R."/>
            <person name="Padilla G."/>
            <person name="Ferreira P."/>
            <person name="Barriuso J."/>
            <person name="Kellner H."/>
            <person name="Castanera R."/>
            <person name="Alfaro M."/>
            <person name="Ramirez L."/>
            <person name="Pisabarro A.G."/>
            <person name="Kuo A."/>
            <person name="Tritt A."/>
            <person name="Lipzen A."/>
            <person name="He G."/>
            <person name="Yan M."/>
            <person name="Ng V."/>
            <person name="Cullen D."/>
            <person name="Martin F."/>
            <person name="Rosso M.-N."/>
            <person name="Henrissat B."/>
            <person name="Hibbett D."/>
            <person name="Martinez A.T."/>
            <person name="Grigoriev I.V."/>
        </authorList>
    </citation>
    <scope>NUCLEOTIDE SEQUENCE</scope>
    <source>
        <strain evidence="4">AH 44721</strain>
    </source>
</reference>
<evidence type="ECO:0000256" key="1">
    <source>
        <dbReference type="SAM" id="Coils"/>
    </source>
</evidence>
<feature type="compositionally biased region" description="Basic and acidic residues" evidence="2">
    <location>
        <begin position="404"/>
        <end position="415"/>
    </location>
</feature>
<keyword evidence="1" id="KW-0175">Coiled coil</keyword>
<evidence type="ECO:0000256" key="2">
    <source>
        <dbReference type="SAM" id="MobiDB-lite"/>
    </source>
</evidence>
<evidence type="ECO:0000259" key="3">
    <source>
        <dbReference type="Pfam" id="PF25534"/>
    </source>
</evidence>
<gene>
    <name evidence="4" type="ORF">CPB84DRAFT_1842519</name>
</gene>
<dbReference type="AlphaFoldDB" id="A0A9P5NY16"/>
<name>A0A9P5NY16_GYMJU</name>
<dbReference type="InterPro" id="IPR057678">
    <property type="entry name" value="DUF7918"/>
</dbReference>
<feature type="compositionally biased region" description="Polar residues" evidence="2">
    <location>
        <begin position="381"/>
        <end position="393"/>
    </location>
</feature>
<proteinExistence type="predicted"/>
<feature type="domain" description="DUF7918" evidence="3">
    <location>
        <begin position="99"/>
        <end position="285"/>
    </location>
</feature>
<dbReference type="OrthoDB" id="3364132at2759"/>